<feature type="transmembrane region" description="Helical" evidence="15">
    <location>
        <begin position="163"/>
        <end position="186"/>
    </location>
</feature>
<dbReference type="EC" id="2.7.13.3" evidence="3"/>
<dbReference type="InterPro" id="IPR036097">
    <property type="entry name" value="HisK_dim/P_sf"/>
</dbReference>
<keyword evidence="4" id="KW-1003">Cell membrane</keyword>
<keyword evidence="10 18" id="KW-0418">Kinase</keyword>
<keyword evidence="18" id="KW-0614">Plasmid</keyword>
<dbReference type="CDD" id="cd00082">
    <property type="entry name" value="HisKA"/>
    <property type="match status" value="1"/>
</dbReference>
<dbReference type="GO" id="GO:0005886">
    <property type="term" value="C:plasma membrane"/>
    <property type="evidence" value="ECO:0007669"/>
    <property type="project" value="UniProtKB-SubCell"/>
</dbReference>
<dbReference type="InterPro" id="IPR036890">
    <property type="entry name" value="HATPase_C_sf"/>
</dbReference>
<keyword evidence="6" id="KW-0597">Phosphoprotein</keyword>
<sequence>MKGTAIRGAVLRFRRFLHPPRTLRWRLFLILLTGLVLAHGLSFGALFLERTSAAKAMMLGTLEQDVATSVALLDRLPPEERGRWLAVLERRTYRYELGPGLPGIPELSSRGAEIARAINSGAGPGFPVVVESIPGDRPHLQAHVTLRDGSPVTIDVTPALMPLAAWLPLLLVGQLLLLVLCTWLAMRQAIRPLARFAKAAETLDPGGTSARLEEDGPSEVAHAATAFNAMRDRITHYLEERVRILAAISHDLQTPITRMALRVEMAEDSPEKERLLRDLSQIERLVREGVAYARSAHGDVETPARIDVGSFVESLAFDYQDMGKPVTVRGLSGAVLTTRPHALRRILTNLIDNALKFAGEAEITVSRDGAGRIGIAVRDTGLGIPEHQLAAVLQPFYRLEQSRNRDSGGTGLGLAIAHQLALAIGGALTLRNRPAGGLCAEVTLG</sequence>
<dbReference type="GO" id="GO:0000155">
    <property type="term" value="F:phosphorelay sensor kinase activity"/>
    <property type="evidence" value="ECO:0007669"/>
    <property type="project" value="InterPro"/>
</dbReference>
<dbReference type="PANTHER" id="PTHR44936:SF5">
    <property type="entry name" value="SENSOR HISTIDINE KINASE ENVZ"/>
    <property type="match status" value="1"/>
</dbReference>
<dbReference type="GO" id="GO:0005524">
    <property type="term" value="F:ATP binding"/>
    <property type="evidence" value="ECO:0007669"/>
    <property type="project" value="UniProtKB-KW"/>
</dbReference>
<proteinExistence type="predicted"/>
<evidence type="ECO:0000256" key="9">
    <source>
        <dbReference type="ARBA" id="ARBA00022741"/>
    </source>
</evidence>
<evidence type="ECO:0000256" key="5">
    <source>
        <dbReference type="ARBA" id="ARBA00022519"/>
    </source>
</evidence>
<keyword evidence="12 15" id="KW-1133">Transmembrane helix</keyword>
<dbReference type="RefSeq" id="WP_149199914.1">
    <property type="nucleotide sequence ID" value="NZ_CP054618.1"/>
</dbReference>
<feature type="domain" description="HAMP" evidence="17">
    <location>
        <begin position="187"/>
        <end position="239"/>
    </location>
</feature>
<feature type="domain" description="Histidine kinase" evidence="16">
    <location>
        <begin position="247"/>
        <end position="445"/>
    </location>
</feature>
<comment type="subcellular location">
    <subcellularLocation>
        <location evidence="2">Cell inner membrane</location>
        <topology evidence="2">Multi-pass membrane protein</topology>
    </subcellularLocation>
</comment>
<evidence type="ECO:0000256" key="2">
    <source>
        <dbReference type="ARBA" id="ARBA00004429"/>
    </source>
</evidence>
<dbReference type="AlphaFoldDB" id="A0A6N1AG49"/>
<keyword evidence="7" id="KW-0808">Transferase</keyword>
<evidence type="ECO:0000256" key="7">
    <source>
        <dbReference type="ARBA" id="ARBA00022679"/>
    </source>
</evidence>
<dbReference type="Pfam" id="PF02518">
    <property type="entry name" value="HATPase_c"/>
    <property type="match status" value="1"/>
</dbReference>
<dbReference type="InterPro" id="IPR003660">
    <property type="entry name" value="HAMP_dom"/>
</dbReference>
<dbReference type="InterPro" id="IPR003594">
    <property type="entry name" value="HATPase_dom"/>
</dbReference>
<dbReference type="InterPro" id="IPR005467">
    <property type="entry name" value="His_kinase_dom"/>
</dbReference>
<evidence type="ECO:0000256" key="12">
    <source>
        <dbReference type="ARBA" id="ARBA00022989"/>
    </source>
</evidence>
<dbReference type="Proteomes" id="UP000509702">
    <property type="component" value="Plasmid unnamed4"/>
</dbReference>
<evidence type="ECO:0000256" key="3">
    <source>
        <dbReference type="ARBA" id="ARBA00012438"/>
    </source>
</evidence>
<keyword evidence="11" id="KW-0067">ATP-binding</keyword>
<dbReference type="KEGG" id="aoz:HUE56_08170"/>
<keyword evidence="9" id="KW-0547">Nucleotide-binding</keyword>
<keyword evidence="8 15" id="KW-0812">Transmembrane</keyword>
<keyword evidence="13" id="KW-0902">Two-component regulatory system</keyword>
<keyword evidence="19" id="KW-1185">Reference proteome</keyword>
<dbReference type="PROSITE" id="PS50109">
    <property type="entry name" value="HIS_KIN"/>
    <property type="match status" value="1"/>
</dbReference>
<dbReference type="EMBL" id="CP054618">
    <property type="protein sequence ID" value="QKS50506.1"/>
    <property type="molecule type" value="Genomic_DNA"/>
</dbReference>
<evidence type="ECO:0000259" key="17">
    <source>
        <dbReference type="PROSITE" id="PS50885"/>
    </source>
</evidence>
<dbReference type="Gene3D" id="1.10.287.130">
    <property type="match status" value="1"/>
</dbReference>
<dbReference type="SUPFAM" id="SSF158472">
    <property type="entry name" value="HAMP domain-like"/>
    <property type="match status" value="1"/>
</dbReference>
<evidence type="ECO:0000313" key="19">
    <source>
        <dbReference type="Proteomes" id="UP000509702"/>
    </source>
</evidence>
<dbReference type="PRINTS" id="PR00344">
    <property type="entry name" value="BCTRLSENSOR"/>
</dbReference>
<geneLocation type="plasmid" evidence="18 19">
    <name>unnamed4</name>
</geneLocation>
<dbReference type="SUPFAM" id="SSF47384">
    <property type="entry name" value="Homodimeric domain of signal transducing histidine kinase"/>
    <property type="match status" value="1"/>
</dbReference>
<evidence type="ECO:0000256" key="4">
    <source>
        <dbReference type="ARBA" id="ARBA00022475"/>
    </source>
</evidence>
<protein>
    <recommendedName>
        <fullName evidence="3">histidine kinase</fullName>
        <ecNumber evidence="3">2.7.13.3</ecNumber>
    </recommendedName>
</protein>
<dbReference type="SUPFAM" id="SSF55874">
    <property type="entry name" value="ATPase domain of HSP90 chaperone/DNA topoisomerase II/histidine kinase"/>
    <property type="match status" value="1"/>
</dbReference>
<dbReference type="Pfam" id="PF00672">
    <property type="entry name" value="HAMP"/>
    <property type="match status" value="1"/>
</dbReference>
<gene>
    <name evidence="18" type="ORF">HUE56_08170</name>
</gene>
<evidence type="ECO:0000256" key="11">
    <source>
        <dbReference type="ARBA" id="ARBA00022840"/>
    </source>
</evidence>
<accession>A0A6N1AG49</accession>
<dbReference type="Gene3D" id="3.30.565.10">
    <property type="entry name" value="Histidine kinase-like ATPase, C-terminal domain"/>
    <property type="match status" value="1"/>
</dbReference>
<dbReference type="InterPro" id="IPR050980">
    <property type="entry name" value="2C_sensor_his_kinase"/>
</dbReference>
<evidence type="ECO:0000256" key="13">
    <source>
        <dbReference type="ARBA" id="ARBA00023012"/>
    </source>
</evidence>
<evidence type="ECO:0000313" key="18">
    <source>
        <dbReference type="EMBL" id="QKS50506.1"/>
    </source>
</evidence>
<evidence type="ECO:0000256" key="14">
    <source>
        <dbReference type="ARBA" id="ARBA00023136"/>
    </source>
</evidence>
<reference evidence="18 19" key="1">
    <citation type="submission" date="2020-06" db="EMBL/GenBank/DDBJ databases">
        <title>Complete genome of Azosprillum oryzae KACC14407.</title>
        <authorList>
            <person name="Kim M."/>
            <person name="Park Y.-J."/>
            <person name="Shin J.-H."/>
        </authorList>
    </citation>
    <scope>NUCLEOTIDE SEQUENCE [LARGE SCALE GENOMIC DNA]</scope>
    <source>
        <strain evidence="18 19">KACC 14407</strain>
        <plasmid evidence="18 19">unnamed4</plasmid>
    </source>
</reference>
<dbReference type="SMART" id="SM00388">
    <property type="entry name" value="HisKA"/>
    <property type="match status" value="1"/>
</dbReference>
<evidence type="ECO:0000256" key="10">
    <source>
        <dbReference type="ARBA" id="ARBA00022777"/>
    </source>
</evidence>
<name>A0A6N1AG49_9PROT</name>
<evidence type="ECO:0000256" key="6">
    <source>
        <dbReference type="ARBA" id="ARBA00022553"/>
    </source>
</evidence>
<dbReference type="InterPro" id="IPR004358">
    <property type="entry name" value="Sig_transdc_His_kin-like_C"/>
</dbReference>
<keyword evidence="14 15" id="KW-0472">Membrane</keyword>
<dbReference type="PANTHER" id="PTHR44936">
    <property type="entry name" value="SENSOR PROTEIN CREC"/>
    <property type="match status" value="1"/>
</dbReference>
<evidence type="ECO:0000256" key="1">
    <source>
        <dbReference type="ARBA" id="ARBA00000085"/>
    </source>
</evidence>
<dbReference type="SMART" id="SM00304">
    <property type="entry name" value="HAMP"/>
    <property type="match status" value="1"/>
</dbReference>
<organism evidence="18 19">
    <name type="scientific">Azospirillum oryzae</name>
    <dbReference type="NCBI Taxonomy" id="286727"/>
    <lineage>
        <taxon>Bacteria</taxon>
        <taxon>Pseudomonadati</taxon>
        <taxon>Pseudomonadota</taxon>
        <taxon>Alphaproteobacteria</taxon>
        <taxon>Rhodospirillales</taxon>
        <taxon>Azospirillaceae</taxon>
        <taxon>Azospirillum</taxon>
    </lineage>
</organism>
<dbReference type="CDD" id="cd06225">
    <property type="entry name" value="HAMP"/>
    <property type="match status" value="1"/>
</dbReference>
<evidence type="ECO:0000259" key="16">
    <source>
        <dbReference type="PROSITE" id="PS50109"/>
    </source>
</evidence>
<comment type="catalytic activity">
    <reaction evidence="1">
        <text>ATP + protein L-histidine = ADP + protein N-phospho-L-histidine.</text>
        <dbReference type="EC" id="2.7.13.3"/>
    </reaction>
</comment>
<evidence type="ECO:0000256" key="15">
    <source>
        <dbReference type="SAM" id="Phobius"/>
    </source>
</evidence>
<dbReference type="OrthoDB" id="9804645at2"/>
<keyword evidence="5" id="KW-0997">Cell inner membrane</keyword>
<dbReference type="PROSITE" id="PS50885">
    <property type="entry name" value="HAMP"/>
    <property type="match status" value="1"/>
</dbReference>
<dbReference type="InterPro" id="IPR003661">
    <property type="entry name" value="HisK_dim/P_dom"/>
</dbReference>
<evidence type="ECO:0000256" key="8">
    <source>
        <dbReference type="ARBA" id="ARBA00022692"/>
    </source>
</evidence>
<dbReference type="SMART" id="SM00387">
    <property type="entry name" value="HATPase_c"/>
    <property type="match status" value="1"/>
</dbReference>